<reference evidence="9 10" key="1">
    <citation type="submission" date="2015-12" db="EMBL/GenBank/DDBJ databases">
        <title>Genome sequence of Oceanibaculum pacificum MCCC 1A02656.</title>
        <authorList>
            <person name="Lu L."/>
            <person name="Lai Q."/>
            <person name="Shao Z."/>
            <person name="Qian P."/>
        </authorList>
    </citation>
    <scope>NUCLEOTIDE SEQUENCE [LARGE SCALE GENOMIC DNA]</scope>
    <source>
        <strain evidence="9 10">MCCC 1A02656</strain>
    </source>
</reference>
<dbReference type="PANTHER" id="PTHR30287">
    <property type="entry name" value="MEMBRANE COMPONENT OF PREDICTED ABC SUPERFAMILY METABOLITE UPTAKE TRANSPORTER"/>
    <property type="match status" value="1"/>
</dbReference>
<evidence type="ECO:0000256" key="6">
    <source>
        <dbReference type="SAM" id="Phobius"/>
    </source>
</evidence>
<evidence type="ECO:0000313" key="10">
    <source>
        <dbReference type="Proteomes" id="UP000076400"/>
    </source>
</evidence>
<keyword evidence="5 6" id="KW-0472">Membrane</keyword>
<feature type="transmembrane region" description="Helical" evidence="6">
    <location>
        <begin position="768"/>
        <end position="794"/>
    </location>
</feature>
<feature type="domain" description="MacB-like periplasmic core" evidence="8">
    <location>
        <begin position="24"/>
        <end position="229"/>
    </location>
</feature>
<feature type="transmembrane region" description="Helical" evidence="6">
    <location>
        <begin position="20"/>
        <end position="45"/>
    </location>
</feature>
<feature type="transmembrane region" description="Helical" evidence="6">
    <location>
        <begin position="260"/>
        <end position="280"/>
    </location>
</feature>
<evidence type="ECO:0000259" key="7">
    <source>
        <dbReference type="Pfam" id="PF02687"/>
    </source>
</evidence>
<dbReference type="InterPro" id="IPR025857">
    <property type="entry name" value="MacB_PCD"/>
</dbReference>
<name>A0A154VQM3_9PROT</name>
<dbReference type="GO" id="GO:0005886">
    <property type="term" value="C:plasma membrane"/>
    <property type="evidence" value="ECO:0007669"/>
    <property type="project" value="UniProtKB-SubCell"/>
</dbReference>
<organism evidence="9 10">
    <name type="scientific">Oceanibaculum pacificum</name>
    <dbReference type="NCBI Taxonomy" id="580166"/>
    <lineage>
        <taxon>Bacteria</taxon>
        <taxon>Pseudomonadati</taxon>
        <taxon>Pseudomonadota</taxon>
        <taxon>Alphaproteobacteria</taxon>
        <taxon>Rhodospirillales</taxon>
        <taxon>Oceanibaculaceae</taxon>
        <taxon>Oceanibaculum</taxon>
    </lineage>
</organism>
<feature type="domain" description="ABC3 transporter permease C-terminal" evidence="7">
    <location>
        <begin position="264"/>
        <end position="382"/>
    </location>
</feature>
<dbReference type="InterPro" id="IPR003838">
    <property type="entry name" value="ABC3_permease_C"/>
</dbReference>
<keyword evidence="10" id="KW-1185">Reference proteome</keyword>
<dbReference type="InterPro" id="IPR038766">
    <property type="entry name" value="Membrane_comp_ABC_pdt"/>
</dbReference>
<feature type="transmembrane region" description="Helical" evidence="6">
    <location>
        <begin position="425"/>
        <end position="448"/>
    </location>
</feature>
<keyword evidence="4 6" id="KW-1133">Transmembrane helix</keyword>
<protein>
    <submittedName>
        <fullName evidence="9">Glycosyl transferase family 1</fullName>
    </submittedName>
</protein>
<feature type="transmembrane region" description="Helical" evidence="6">
    <location>
        <begin position="800"/>
        <end position="823"/>
    </location>
</feature>
<dbReference type="Proteomes" id="UP000076400">
    <property type="component" value="Unassembled WGS sequence"/>
</dbReference>
<keyword evidence="2" id="KW-1003">Cell membrane</keyword>
<dbReference type="STRING" id="580166.AUP43_12755"/>
<keyword evidence="9" id="KW-0808">Transferase</keyword>
<sequence length="840" mass="88435">MSPIWLTLARRELRGGLKGFRIFLACLMLGVAAIAGVGSVADSLLAGLRADARNILGGDIDIESVHRPITDDALAYLRGQGSVSLVTDMRSMARNPNGDQRTLAELKSVDGAYPLVGSLALEPDMPVAAALENRGGVWGAAIDANLLDRLDVALGDRIRIGELDVEVRATIALEPDRAVSFASFGPRVMIANAALPETGLVQPGTLIEYNYRLTLPSGVNRDAWMAEYRQLYANENGWRVRGVDQAAPGLRRFIDRIAQFLTLVGLTALLVGGVGVGNAVKSYLEGKTATIATLKCLGAEGQTVFRAYLALVMILAAGGILAGLVVGALLPFAAAAVLNQLLPVKVVAALYWGPLGLATLFGLLTALAFSLWPLARAMEIKPAALFRQLTAADGGAPRLPYLLALGVSGIALAALAIFSSSDRLLAGWFVAGSLGAVIVFLGAAWLLMKGVGAVGRPKRPTLRLALANLHRPGAPTSSIALSLGLGLTVLIAVALTQQNMSRQVTENLPEQAPSYFFIDIQPNQVSQFQQIVDDVPGVSNVERTPMVRGRIARINGVPGDQVAVDPEVRWALRGDRGLTYAAEPMPGAQIVAGDWWPADYQGPPLISLDAEIAAGFGVGIGDQLTVNVLGREITATIHNLRRIDWGTLSINFVIVFAPGTLEAAPHSIIATVNTDGPVAEEAVQRAVTDALPNVNAIRVKDALEAANRILQAVGSAVRITASVAILAGTLVLGGAVVAGHHRRVYDAVVLKVLGATRRNVIGAFLLEYGLLGIMIAAIAAVVGTIASWAVLTFVMKSDFVFAPGAVIWTSLLCTLITVVFGLFGTWRALGQKAAPLLRNE</sequence>
<comment type="subcellular location">
    <subcellularLocation>
        <location evidence="1">Cell membrane</location>
        <topology evidence="1">Multi-pass membrane protein</topology>
    </subcellularLocation>
</comment>
<gene>
    <name evidence="9" type="ORF">AUP43_12755</name>
</gene>
<comment type="caution">
    <text evidence="9">The sequence shown here is derived from an EMBL/GenBank/DDBJ whole genome shotgun (WGS) entry which is preliminary data.</text>
</comment>
<dbReference type="PANTHER" id="PTHR30287:SF1">
    <property type="entry name" value="INNER MEMBRANE PROTEIN"/>
    <property type="match status" value="1"/>
</dbReference>
<keyword evidence="3 6" id="KW-0812">Transmembrane</keyword>
<dbReference type="EMBL" id="LPXN01000142">
    <property type="protein sequence ID" value="KZD03528.1"/>
    <property type="molecule type" value="Genomic_DNA"/>
</dbReference>
<dbReference type="RefSeq" id="WP_067558897.1">
    <property type="nucleotide sequence ID" value="NZ_LPXN01000142.1"/>
</dbReference>
<feature type="transmembrane region" description="Helical" evidence="6">
    <location>
        <begin position="307"/>
        <end position="338"/>
    </location>
</feature>
<feature type="transmembrane region" description="Helical" evidence="6">
    <location>
        <begin position="478"/>
        <end position="496"/>
    </location>
</feature>
<evidence type="ECO:0000256" key="2">
    <source>
        <dbReference type="ARBA" id="ARBA00022475"/>
    </source>
</evidence>
<evidence type="ECO:0000256" key="1">
    <source>
        <dbReference type="ARBA" id="ARBA00004651"/>
    </source>
</evidence>
<feature type="transmembrane region" description="Helical" evidence="6">
    <location>
        <begin position="350"/>
        <end position="372"/>
    </location>
</feature>
<dbReference type="AlphaFoldDB" id="A0A154VQM3"/>
<accession>A0A154VQM3</accession>
<evidence type="ECO:0000259" key="8">
    <source>
        <dbReference type="Pfam" id="PF12704"/>
    </source>
</evidence>
<dbReference type="GO" id="GO:0016740">
    <property type="term" value="F:transferase activity"/>
    <property type="evidence" value="ECO:0007669"/>
    <property type="project" value="UniProtKB-KW"/>
</dbReference>
<evidence type="ECO:0000256" key="5">
    <source>
        <dbReference type="ARBA" id="ARBA00023136"/>
    </source>
</evidence>
<dbReference type="Pfam" id="PF02687">
    <property type="entry name" value="FtsX"/>
    <property type="match status" value="2"/>
</dbReference>
<evidence type="ECO:0000313" key="9">
    <source>
        <dbReference type="EMBL" id="KZD03528.1"/>
    </source>
</evidence>
<evidence type="ECO:0000256" key="3">
    <source>
        <dbReference type="ARBA" id="ARBA00022692"/>
    </source>
</evidence>
<evidence type="ECO:0000256" key="4">
    <source>
        <dbReference type="ARBA" id="ARBA00022989"/>
    </source>
</evidence>
<dbReference type="Pfam" id="PF12704">
    <property type="entry name" value="MacB_PCD"/>
    <property type="match status" value="1"/>
</dbReference>
<feature type="domain" description="ABC3 transporter permease C-terminal" evidence="7">
    <location>
        <begin position="720"/>
        <end position="831"/>
    </location>
</feature>
<proteinExistence type="predicted"/>
<feature type="transmembrane region" description="Helical" evidence="6">
    <location>
        <begin position="399"/>
        <end position="418"/>
    </location>
</feature>